<organism evidence="2 3">
    <name type="scientific">Tenacibaculum holothuriorum</name>
    <dbReference type="NCBI Taxonomy" id="1635173"/>
    <lineage>
        <taxon>Bacteria</taxon>
        <taxon>Pseudomonadati</taxon>
        <taxon>Bacteroidota</taxon>
        <taxon>Flavobacteriia</taxon>
        <taxon>Flavobacteriales</taxon>
        <taxon>Flavobacteriaceae</taxon>
        <taxon>Tenacibaculum</taxon>
    </lineage>
</organism>
<accession>A0A1Y2PDM8</accession>
<feature type="signal peptide" evidence="1">
    <location>
        <begin position="1"/>
        <end position="18"/>
    </location>
</feature>
<dbReference type="EMBL" id="LAPZ01000003">
    <property type="protein sequence ID" value="OSY88596.1"/>
    <property type="molecule type" value="Genomic_DNA"/>
</dbReference>
<reference evidence="2 3" key="1">
    <citation type="submission" date="2015-03" db="EMBL/GenBank/DDBJ databases">
        <title>Genome sequence of Tenacibaculum sp. S2-2, isolated from intestinal microbiota of sea cucumber, Apostichopus japonicas.</title>
        <authorList>
            <person name="Shao Z."/>
            <person name="Wang L."/>
            <person name="Li X."/>
        </authorList>
    </citation>
    <scope>NUCLEOTIDE SEQUENCE [LARGE SCALE GENOMIC DNA]</scope>
    <source>
        <strain evidence="2 3">S2-2</strain>
    </source>
</reference>
<dbReference type="RefSeq" id="WP_143592086.1">
    <property type="nucleotide sequence ID" value="NZ_LAPZ01000003.1"/>
</dbReference>
<dbReference type="STRING" id="1635173.WH52_06185"/>
<proteinExistence type="predicted"/>
<evidence type="ECO:0000313" key="2">
    <source>
        <dbReference type="EMBL" id="OSY88596.1"/>
    </source>
</evidence>
<evidence type="ECO:0000313" key="3">
    <source>
        <dbReference type="Proteomes" id="UP000194221"/>
    </source>
</evidence>
<evidence type="ECO:0000256" key="1">
    <source>
        <dbReference type="SAM" id="SignalP"/>
    </source>
</evidence>
<feature type="chain" id="PRO_5013345228" description="Sensor of ECF-type sigma factor" evidence="1">
    <location>
        <begin position="19"/>
        <end position="150"/>
    </location>
</feature>
<keyword evidence="3" id="KW-1185">Reference proteome</keyword>
<name>A0A1Y2PDM8_9FLAO</name>
<protein>
    <recommendedName>
        <fullName evidence="4">Sensor of ECF-type sigma factor</fullName>
    </recommendedName>
</protein>
<dbReference type="Proteomes" id="UP000194221">
    <property type="component" value="Unassembled WGS sequence"/>
</dbReference>
<comment type="caution">
    <text evidence="2">The sequence shown here is derived from an EMBL/GenBank/DDBJ whole genome shotgun (WGS) entry which is preliminary data.</text>
</comment>
<dbReference type="OrthoDB" id="675330at2"/>
<evidence type="ECO:0008006" key="4">
    <source>
        <dbReference type="Google" id="ProtNLM"/>
    </source>
</evidence>
<keyword evidence="1" id="KW-0732">Signal</keyword>
<dbReference type="AlphaFoldDB" id="A0A1Y2PDM8"/>
<sequence>MKKITYILIFLISFSASAQVKYKKESREKIRALKVGILTEKLDLTSKEAEKFWPIYNKYDKELNDLRIEEKHLMWKQIRKNGDVEALTEKQSKEIVLKMFSLREKVYKMRKDYYKKLLDVLPYKKIIQLEIAEKDFHRKLIGKLRHKKRK</sequence>
<dbReference type="InParanoid" id="A0A1Y2PDM8"/>
<gene>
    <name evidence="2" type="ORF">WH52_06185</name>
</gene>